<gene>
    <name evidence="1" type="ORF">G5638_15860</name>
</gene>
<protein>
    <submittedName>
        <fullName evidence="1">Uncharacterized protein</fullName>
    </submittedName>
</protein>
<evidence type="ECO:0000313" key="1">
    <source>
        <dbReference type="EMBL" id="NGE60601.1"/>
    </source>
</evidence>
<accession>A0A6G4LJK8</accession>
<proteinExistence type="predicted"/>
<reference evidence="1" key="1">
    <citation type="submission" date="2020-02" db="EMBL/GenBank/DDBJ databases">
        <title>WGS of Carbapenem-Resistant Entrobacteriaceae.</title>
        <authorList>
            <person name="Tokajian S."/>
            <person name="El Chaar M."/>
            <person name="El Khoury M."/>
        </authorList>
    </citation>
    <scope>NUCLEOTIDE SEQUENCE</scope>
    <source>
        <strain evidence="1">EHM_24</strain>
    </source>
</reference>
<dbReference type="AlphaFoldDB" id="A0A6G4LJK8"/>
<name>A0A6G4LJK8_9ENTR</name>
<sequence>MQIPSEDPPHVTQDPVPVITTVCRLVSEAWLIALYPCIGVGSGEVPVKTTQLFYKAVCSQVAVALWVKLYGRNKGGLNI</sequence>
<dbReference type="EMBL" id="JAAJSZ010000006">
    <property type="protein sequence ID" value="NGE60601.1"/>
    <property type="molecule type" value="Genomic_DNA"/>
</dbReference>
<comment type="caution">
    <text evidence="1">The sequence shown here is derived from an EMBL/GenBank/DDBJ whole genome shotgun (WGS) entry which is preliminary data.</text>
</comment>
<organism evidence="1">
    <name type="scientific">Enterobacter hormaechei</name>
    <dbReference type="NCBI Taxonomy" id="158836"/>
    <lineage>
        <taxon>Bacteria</taxon>
        <taxon>Pseudomonadati</taxon>
        <taxon>Pseudomonadota</taxon>
        <taxon>Gammaproteobacteria</taxon>
        <taxon>Enterobacterales</taxon>
        <taxon>Enterobacteriaceae</taxon>
        <taxon>Enterobacter</taxon>
        <taxon>Enterobacter cloacae complex</taxon>
    </lineage>
</organism>